<gene>
    <name evidence="2" type="ORF">RSSM_05535</name>
</gene>
<name>M5U585_9BACT</name>
<keyword evidence="1" id="KW-1133">Transmembrane helix</keyword>
<protein>
    <submittedName>
        <fullName evidence="2">Uncharacterized protein</fullName>
    </submittedName>
</protein>
<keyword evidence="1" id="KW-0472">Membrane</keyword>
<sequence>MFQVLLLIVVMILAFPLIYVVSLFTERKRIGKAEERFFADREPLTDAQYTAAITNPLHNDFHFGARRAMATLCGTTPDMIHPSDSMRTLLDLQFDSGYIQDFVFFTEQETSTQIDLRRLPDTETTTFGDFVERLAEGNRIPAA</sequence>
<keyword evidence="1" id="KW-0812">Transmembrane</keyword>
<accession>M5U585</accession>
<dbReference type="AlphaFoldDB" id="M5U585"/>
<organism evidence="2 3">
    <name type="scientific">Rhodopirellula sallentina SM41</name>
    <dbReference type="NCBI Taxonomy" id="1263870"/>
    <lineage>
        <taxon>Bacteria</taxon>
        <taxon>Pseudomonadati</taxon>
        <taxon>Planctomycetota</taxon>
        <taxon>Planctomycetia</taxon>
        <taxon>Pirellulales</taxon>
        <taxon>Pirellulaceae</taxon>
        <taxon>Rhodopirellula</taxon>
    </lineage>
</organism>
<keyword evidence="3" id="KW-1185">Reference proteome</keyword>
<dbReference type="Proteomes" id="UP000011885">
    <property type="component" value="Unassembled WGS sequence"/>
</dbReference>
<evidence type="ECO:0000313" key="3">
    <source>
        <dbReference type="Proteomes" id="UP000011885"/>
    </source>
</evidence>
<feature type="transmembrane region" description="Helical" evidence="1">
    <location>
        <begin position="6"/>
        <end position="24"/>
    </location>
</feature>
<proteinExistence type="predicted"/>
<dbReference type="EMBL" id="ANOH01000389">
    <property type="protein sequence ID" value="EMI53021.1"/>
    <property type="molecule type" value="Genomic_DNA"/>
</dbReference>
<comment type="caution">
    <text evidence="2">The sequence shown here is derived from an EMBL/GenBank/DDBJ whole genome shotgun (WGS) entry which is preliminary data.</text>
</comment>
<dbReference type="PATRIC" id="fig|1263870.3.peg.5860"/>
<reference evidence="2 3" key="1">
    <citation type="journal article" date="2013" name="Mar. Genomics">
        <title>Expression of sulfatases in Rhodopirellula baltica and the diversity of sulfatases in the genus Rhodopirellula.</title>
        <authorList>
            <person name="Wegner C.E."/>
            <person name="Richter-Heitmann T."/>
            <person name="Klindworth A."/>
            <person name="Klockow C."/>
            <person name="Richter M."/>
            <person name="Achstetter T."/>
            <person name="Glockner F.O."/>
            <person name="Harder J."/>
        </authorList>
    </citation>
    <scope>NUCLEOTIDE SEQUENCE [LARGE SCALE GENOMIC DNA]</scope>
    <source>
        <strain evidence="2 3">SM41</strain>
    </source>
</reference>
<evidence type="ECO:0000313" key="2">
    <source>
        <dbReference type="EMBL" id="EMI53021.1"/>
    </source>
</evidence>
<evidence type="ECO:0000256" key="1">
    <source>
        <dbReference type="SAM" id="Phobius"/>
    </source>
</evidence>